<reference evidence="5 6" key="1">
    <citation type="submission" date="2024-01" db="EMBL/GenBank/DDBJ databases">
        <title>The genomes of 5 underutilized Papilionoideae crops provide insights into root nodulation and disease resistanc.</title>
        <authorList>
            <person name="Yuan L."/>
        </authorList>
    </citation>
    <scope>NUCLEOTIDE SEQUENCE [LARGE SCALE GENOMIC DNA]</scope>
    <source>
        <strain evidence="5">ZHUSHIDOU_FW_LH</strain>
        <tissue evidence="5">Leaf</tissue>
    </source>
</reference>
<dbReference type="Proteomes" id="UP001372338">
    <property type="component" value="Unassembled WGS sequence"/>
</dbReference>
<evidence type="ECO:0000313" key="6">
    <source>
        <dbReference type="Proteomes" id="UP001372338"/>
    </source>
</evidence>
<gene>
    <name evidence="5" type="ORF">RIF29_23470</name>
</gene>
<organism evidence="5 6">
    <name type="scientific">Crotalaria pallida</name>
    <name type="common">Smooth rattlebox</name>
    <name type="synonym">Crotalaria striata</name>
    <dbReference type="NCBI Taxonomy" id="3830"/>
    <lineage>
        <taxon>Eukaryota</taxon>
        <taxon>Viridiplantae</taxon>
        <taxon>Streptophyta</taxon>
        <taxon>Embryophyta</taxon>
        <taxon>Tracheophyta</taxon>
        <taxon>Spermatophyta</taxon>
        <taxon>Magnoliopsida</taxon>
        <taxon>eudicotyledons</taxon>
        <taxon>Gunneridae</taxon>
        <taxon>Pentapetalae</taxon>
        <taxon>rosids</taxon>
        <taxon>fabids</taxon>
        <taxon>Fabales</taxon>
        <taxon>Fabaceae</taxon>
        <taxon>Papilionoideae</taxon>
        <taxon>50 kb inversion clade</taxon>
        <taxon>genistoids sensu lato</taxon>
        <taxon>core genistoids</taxon>
        <taxon>Crotalarieae</taxon>
        <taxon>Crotalaria</taxon>
    </lineage>
</organism>
<dbReference type="GO" id="GO:0005634">
    <property type="term" value="C:nucleus"/>
    <property type="evidence" value="ECO:0007669"/>
    <property type="project" value="UniProtKB-SubCell"/>
</dbReference>
<keyword evidence="2" id="KW-0805">Transcription regulation</keyword>
<protein>
    <submittedName>
        <fullName evidence="5">Uncharacterized protein</fullName>
    </submittedName>
</protein>
<dbReference type="SUPFAM" id="SSF47459">
    <property type="entry name" value="HLH, helix-loop-helix DNA-binding domain"/>
    <property type="match status" value="1"/>
</dbReference>
<sequence length="125" mass="13974">MGLSSQPSLVSLSLKDMLRGTAEEPRNSSSSYGYLWSKVLAAKKSVKGRKRPRRILMKRRNGSGRGVNGIRRRVRTLRRLVPNSDSNKGLDGLFRETADYILALQTRVRVMHVMVNVLSGSSSDE</sequence>
<dbReference type="GO" id="GO:0006355">
    <property type="term" value="P:regulation of DNA-templated transcription"/>
    <property type="evidence" value="ECO:0007669"/>
    <property type="project" value="InterPro"/>
</dbReference>
<dbReference type="InterPro" id="IPR036638">
    <property type="entry name" value="HLH_DNA-bd_sf"/>
</dbReference>
<name>A0AAN9F8A5_CROPI</name>
<proteinExistence type="predicted"/>
<keyword evidence="3" id="KW-0804">Transcription</keyword>
<dbReference type="PANTHER" id="PTHR33124:SF39">
    <property type="entry name" value="TRANSCRIPTION FACTOR UPBEAT1"/>
    <property type="match status" value="1"/>
</dbReference>
<dbReference type="AlphaFoldDB" id="A0AAN9F8A5"/>
<evidence type="ECO:0000313" key="5">
    <source>
        <dbReference type="EMBL" id="KAK7270380.1"/>
    </source>
</evidence>
<evidence type="ECO:0000256" key="1">
    <source>
        <dbReference type="ARBA" id="ARBA00004123"/>
    </source>
</evidence>
<dbReference type="EMBL" id="JAYWIO010000004">
    <property type="protein sequence ID" value="KAK7270380.1"/>
    <property type="molecule type" value="Genomic_DNA"/>
</dbReference>
<evidence type="ECO:0000256" key="4">
    <source>
        <dbReference type="ARBA" id="ARBA00023242"/>
    </source>
</evidence>
<keyword evidence="4" id="KW-0539">Nucleus</keyword>
<evidence type="ECO:0000256" key="2">
    <source>
        <dbReference type="ARBA" id="ARBA00023015"/>
    </source>
</evidence>
<dbReference type="GO" id="GO:0046983">
    <property type="term" value="F:protein dimerization activity"/>
    <property type="evidence" value="ECO:0007669"/>
    <property type="project" value="InterPro"/>
</dbReference>
<keyword evidence="6" id="KW-1185">Reference proteome</keyword>
<dbReference type="InterPro" id="IPR044660">
    <property type="entry name" value="IBH1-like"/>
</dbReference>
<evidence type="ECO:0000256" key="3">
    <source>
        <dbReference type="ARBA" id="ARBA00023163"/>
    </source>
</evidence>
<dbReference type="PANTHER" id="PTHR33124">
    <property type="entry name" value="TRANSCRIPTION FACTOR IBH1-LIKE 1"/>
    <property type="match status" value="1"/>
</dbReference>
<comment type="subcellular location">
    <subcellularLocation>
        <location evidence="1">Nucleus</location>
    </subcellularLocation>
</comment>
<comment type="caution">
    <text evidence="5">The sequence shown here is derived from an EMBL/GenBank/DDBJ whole genome shotgun (WGS) entry which is preliminary data.</text>
</comment>
<accession>A0AAN9F8A5</accession>